<keyword evidence="1" id="KW-0129">CBS domain</keyword>
<dbReference type="PANTHER" id="PTHR22572">
    <property type="entry name" value="SUGAR-1-PHOSPHATE GUANYL TRANSFERASE"/>
    <property type="match status" value="1"/>
</dbReference>
<gene>
    <name evidence="3" type="ORF">A9O67_05380</name>
</gene>
<dbReference type="Gene3D" id="3.90.550.10">
    <property type="entry name" value="Spore Coat Polysaccharide Biosynthesis Protein SpsA, Chain A"/>
    <property type="match status" value="1"/>
</dbReference>
<sequence length="353" mass="39900">MIGDWQDLLLRRDDTIRRAIEVIDRGAKRIALVVDEAGRLLGTVTDGDVRRGILRHLSLDAPVAQVLNPQPRVLRPGYGREEALRLLGSAQVLQVPIVSEDGTLVGLETLTDLLKRPRLENPVFLMAGGFGTRLRPLTDDCPKPMLPVGGRPMLEHILQDLVDYGFYRFFISVHYLREKVIQHFQDGSRWGVTIQYVHEETPLGTAGALGLLPKEAVQRPLIVVNGDIMTRVNYEALLQDHDRHTPAATVCTRQYDFQVPYGVIEHDEQRVTNIIEKPVHHFFVAAGIYVLAPQVVHAVEPKVRLDMPDLLKRQIEAGRGVRMFPVHEYWLDIGRPGDFELAQRDAPRLNERG</sequence>
<reference evidence="3 4" key="1">
    <citation type="submission" date="2016-06" db="EMBL/GenBank/DDBJ databases">
        <title>Genome sequence of Tepidimonas fonticaldi PL17.</title>
        <authorList>
            <person name="Pinnaka A.K."/>
        </authorList>
    </citation>
    <scope>NUCLEOTIDE SEQUENCE [LARGE SCALE GENOMIC DNA]</scope>
    <source>
        <strain evidence="3 4">PL17</strain>
    </source>
</reference>
<dbReference type="InterPro" id="IPR029044">
    <property type="entry name" value="Nucleotide-diphossugar_trans"/>
</dbReference>
<name>A0A1A6DUV5_9BURK</name>
<dbReference type="RefSeq" id="WP_068608921.1">
    <property type="nucleotide sequence ID" value="NZ_LZDH01000056.1"/>
</dbReference>
<dbReference type="SMART" id="SM00116">
    <property type="entry name" value="CBS"/>
    <property type="match status" value="2"/>
</dbReference>
<dbReference type="CDD" id="cd06426">
    <property type="entry name" value="NTP_transferase_like_2"/>
    <property type="match status" value="1"/>
</dbReference>
<feature type="domain" description="CBS" evidence="2">
    <location>
        <begin position="1"/>
        <end position="59"/>
    </location>
</feature>
<dbReference type="Pfam" id="PF00571">
    <property type="entry name" value="CBS"/>
    <property type="match status" value="2"/>
</dbReference>
<evidence type="ECO:0000313" key="4">
    <source>
        <dbReference type="Proteomes" id="UP000091969"/>
    </source>
</evidence>
<dbReference type="Proteomes" id="UP000091969">
    <property type="component" value="Unassembled WGS sequence"/>
</dbReference>
<comment type="caution">
    <text evidence="3">The sequence shown here is derived from an EMBL/GenBank/DDBJ whole genome shotgun (WGS) entry which is preliminary data.</text>
</comment>
<dbReference type="InterPro" id="IPR005835">
    <property type="entry name" value="NTP_transferase_dom"/>
</dbReference>
<dbReference type="Pfam" id="PF00483">
    <property type="entry name" value="NTP_transferase"/>
    <property type="match status" value="1"/>
</dbReference>
<dbReference type="CDD" id="cd04607">
    <property type="entry name" value="CBS_pair_NTP_transferase_assoc"/>
    <property type="match status" value="1"/>
</dbReference>
<evidence type="ECO:0000313" key="3">
    <source>
        <dbReference type="EMBL" id="OBS30461.1"/>
    </source>
</evidence>
<organism evidence="3 4">
    <name type="scientific">Tepidimonas fonticaldi</name>
    <dbReference type="NCBI Taxonomy" id="1101373"/>
    <lineage>
        <taxon>Bacteria</taxon>
        <taxon>Pseudomonadati</taxon>
        <taxon>Pseudomonadota</taxon>
        <taxon>Betaproteobacteria</taxon>
        <taxon>Burkholderiales</taxon>
        <taxon>Tepidimonas</taxon>
    </lineage>
</organism>
<evidence type="ECO:0000256" key="1">
    <source>
        <dbReference type="PROSITE-ProRule" id="PRU00703"/>
    </source>
</evidence>
<keyword evidence="4" id="KW-1185">Reference proteome</keyword>
<accession>A0A1A6DUV5</accession>
<dbReference type="Gene3D" id="3.10.580.10">
    <property type="entry name" value="CBS-domain"/>
    <property type="match status" value="1"/>
</dbReference>
<evidence type="ECO:0000259" key="2">
    <source>
        <dbReference type="PROSITE" id="PS51371"/>
    </source>
</evidence>
<dbReference type="SUPFAM" id="SSF53448">
    <property type="entry name" value="Nucleotide-diphospho-sugar transferases"/>
    <property type="match status" value="1"/>
</dbReference>
<proteinExistence type="predicted"/>
<dbReference type="SUPFAM" id="SSF54631">
    <property type="entry name" value="CBS-domain pair"/>
    <property type="match status" value="1"/>
</dbReference>
<dbReference type="AlphaFoldDB" id="A0A1A6DUV5"/>
<protein>
    <submittedName>
        <fullName evidence="3">Alcohol dehydrogenase</fullName>
    </submittedName>
</protein>
<dbReference type="STRING" id="1101373.A9O67_05380"/>
<feature type="domain" description="CBS" evidence="2">
    <location>
        <begin position="67"/>
        <end position="123"/>
    </location>
</feature>
<dbReference type="EMBL" id="LZDH01000056">
    <property type="protein sequence ID" value="OBS30461.1"/>
    <property type="molecule type" value="Genomic_DNA"/>
</dbReference>
<dbReference type="OrthoDB" id="9788272at2"/>
<dbReference type="InterPro" id="IPR046342">
    <property type="entry name" value="CBS_dom_sf"/>
</dbReference>
<dbReference type="InterPro" id="IPR000644">
    <property type="entry name" value="CBS_dom"/>
</dbReference>
<dbReference type="PROSITE" id="PS51371">
    <property type="entry name" value="CBS"/>
    <property type="match status" value="2"/>
</dbReference>
<dbReference type="InterPro" id="IPR050486">
    <property type="entry name" value="Mannose-1P_guanyltransferase"/>
</dbReference>